<sequence>MNGGVQKNVKHSLSSSSGKLPNISDPEHVKESTEIIFKFLLKDSIRDIERTISQSSGESQETDETTPSIQKQDSFGLDLDLPTDIVSDAISDGENGENFHALFL</sequence>
<feature type="region of interest" description="Disordered" evidence="1">
    <location>
        <begin position="1"/>
        <end position="27"/>
    </location>
</feature>
<reference evidence="2" key="1">
    <citation type="submission" date="2021-10" db="EMBL/GenBank/DDBJ databases">
        <title>Tropical sea cucumber genome reveals ecological adaptation and Cuvierian tubules defense mechanism.</title>
        <authorList>
            <person name="Chen T."/>
        </authorList>
    </citation>
    <scope>NUCLEOTIDE SEQUENCE</scope>
    <source>
        <strain evidence="2">Nanhai2018</strain>
        <tissue evidence="2">Muscle</tissue>
    </source>
</reference>
<dbReference type="AlphaFoldDB" id="A0A9Q1H2P7"/>
<evidence type="ECO:0000313" key="2">
    <source>
        <dbReference type="EMBL" id="KAJ8030838.1"/>
    </source>
</evidence>
<dbReference type="Proteomes" id="UP001152320">
    <property type="component" value="Chromosome 13"/>
</dbReference>
<feature type="compositionally biased region" description="Polar residues" evidence="1">
    <location>
        <begin position="51"/>
        <end position="73"/>
    </location>
</feature>
<evidence type="ECO:0000313" key="3">
    <source>
        <dbReference type="Proteomes" id="UP001152320"/>
    </source>
</evidence>
<dbReference type="EMBL" id="JAIZAY010000013">
    <property type="protein sequence ID" value="KAJ8030838.1"/>
    <property type="molecule type" value="Genomic_DNA"/>
</dbReference>
<feature type="region of interest" description="Disordered" evidence="1">
    <location>
        <begin position="51"/>
        <end position="76"/>
    </location>
</feature>
<proteinExistence type="predicted"/>
<organism evidence="2 3">
    <name type="scientific">Holothuria leucospilota</name>
    <name type="common">Black long sea cucumber</name>
    <name type="synonym">Mertensiothuria leucospilota</name>
    <dbReference type="NCBI Taxonomy" id="206669"/>
    <lineage>
        <taxon>Eukaryota</taxon>
        <taxon>Metazoa</taxon>
        <taxon>Echinodermata</taxon>
        <taxon>Eleutherozoa</taxon>
        <taxon>Echinozoa</taxon>
        <taxon>Holothuroidea</taxon>
        <taxon>Aspidochirotacea</taxon>
        <taxon>Aspidochirotida</taxon>
        <taxon>Holothuriidae</taxon>
        <taxon>Holothuria</taxon>
    </lineage>
</organism>
<evidence type="ECO:0000256" key="1">
    <source>
        <dbReference type="SAM" id="MobiDB-lite"/>
    </source>
</evidence>
<keyword evidence="3" id="KW-1185">Reference proteome</keyword>
<comment type="caution">
    <text evidence="2">The sequence shown here is derived from an EMBL/GenBank/DDBJ whole genome shotgun (WGS) entry which is preliminary data.</text>
</comment>
<gene>
    <name evidence="2" type="ORF">HOLleu_27370</name>
</gene>
<name>A0A9Q1H2P7_HOLLE</name>
<protein>
    <submittedName>
        <fullName evidence="2">Uncharacterized protein</fullName>
    </submittedName>
</protein>
<accession>A0A9Q1H2P7</accession>